<dbReference type="SMART" id="SM00998">
    <property type="entry name" value="ADSL_C"/>
    <property type="match status" value="1"/>
</dbReference>
<dbReference type="RefSeq" id="WP_232021892.1">
    <property type="nucleotide sequence ID" value="NZ_CBCSKE010000011.1"/>
</dbReference>
<evidence type="ECO:0000313" key="4">
    <source>
        <dbReference type="EMBL" id="VDM90004.1"/>
    </source>
</evidence>
<sequence>MLPTFSLLTELAGDPIQLELFGPDGCLQSWLAAERALALAQSELGIIDPADATAISAAASLDNIDRDELWASAKHAGYPILGLVRQISRLLPAGPNGRVHFGATTQDIMDTGLALQLQRSLYELDSRVAQLGQALARQCEAHAHTVMPARTHAQQAVPTTLGATLASLLAQLARHRERMTQALPRVASISMFGAGGTSAAYGARSIQLREGMARWLGLRSTNVPWHVARDGLAEYGWLCVVITATCARFARNVVDLSRTEIGEVSEPFVSHRGASSTMPQKVNPISSEAIIGLSATAGALASSLARMQEAGHERAAGEWQIEWQVIPQLGVLAGSALAEAQVIIDGLQVDADRMGRNLDLDGGLIMAEAHMIHLAQKLGREVAHDLVYEAAQRARSEHRVLRDTLPEVLAEHGLADELPAPIRVADYVGEAQQIVAEAVRLWGAAPAVPAVPAMSELAGAGPARGIPRDV</sequence>
<accession>A0A3S4FSW8</accession>
<dbReference type="PRINTS" id="PR00149">
    <property type="entry name" value="FUMRATELYASE"/>
</dbReference>
<dbReference type="PRINTS" id="PR00145">
    <property type="entry name" value="ARGSUCLYASE"/>
</dbReference>
<proteinExistence type="inferred from homology"/>
<dbReference type="Gene3D" id="1.20.200.10">
    <property type="entry name" value="Fumarase/aspartase (Central domain)"/>
    <property type="match status" value="1"/>
</dbReference>
<evidence type="ECO:0000256" key="1">
    <source>
        <dbReference type="ARBA" id="ARBA00023239"/>
    </source>
</evidence>
<dbReference type="KEGG" id="mbai:MB901379_03597"/>
<evidence type="ECO:0000259" key="3">
    <source>
        <dbReference type="SMART" id="SM00998"/>
    </source>
</evidence>
<dbReference type="Pfam" id="PF00206">
    <property type="entry name" value="Lyase_1"/>
    <property type="match status" value="1"/>
</dbReference>
<keyword evidence="4" id="KW-0413">Isomerase</keyword>
<evidence type="ECO:0000256" key="2">
    <source>
        <dbReference type="ARBA" id="ARBA00034772"/>
    </source>
</evidence>
<dbReference type="InterPro" id="IPR000362">
    <property type="entry name" value="Fumarate_lyase_fam"/>
</dbReference>
<dbReference type="Gene3D" id="1.10.40.30">
    <property type="entry name" value="Fumarase/aspartase (C-terminal domain)"/>
    <property type="match status" value="1"/>
</dbReference>
<comment type="similarity">
    <text evidence="2">Belongs to the class-II fumarase/aspartase family.</text>
</comment>
<dbReference type="InterPro" id="IPR019468">
    <property type="entry name" value="AdenyloSucc_lyase_C"/>
</dbReference>
<dbReference type="PANTHER" id="PTHR43172">
    <property type="entry name" value="ADENYLOSUCCINATE LYASE"/>
    <property type="match status" value="1"/>
</dbReference>
<dbReference type="GO" id="GO:0016829">
    <property type="term" value="F:lyase activity"/>
    <property type="evidence" value="ECO:0007669"/>
    <property type="project" value="UniProtKB-KW"/>
</dbReference>
<dbReference type="Proteomes" id="UP000269998">
    <property type="component" value="Chromosome"/>
</dbReference>
<dbReference type="EC" id="5.5.1.2" evidence="4"/>
<protein>
    <submittedName>
        <fullName evidence="4">3-carboxy-cis,cis-muconate cycloisomerase</fullName>
        <ecNumber evidence="4">5.5.1.2</ecNumber>
    </submittedName>
</protein>
<keyword evidence="1" id="KW-0456">Lyase</keyword>
<dbReference type="Pfam" id="PF10397">
    <property type="entry name" value="ADSL_C"/>
    <property type="match status" value="1"/>
</dbReference>
<dbReference type="GO" id="GO:0047472">
    <property type="term" value="F:3-carboxy-cis,cis-muconate cycloisomerase activity"/>
    <property type="evidence" value="ECO:0007669"/>
    <property type="project" value="UniProtKB-EC"/>
</dbReference>
<organism evidence="4 5">
    <name type="scientific">Mycobacterium basiliense</name>
    <dbReference type="NCBI Taxonomy" id="2094119"/>
    <lineage>
        <taxon>Bacteria</taxon>
        <taxon>Bacillati</taxon>
        <taxon>Actinomycetota</taxon>
        <taxon>Actinomycetes</taxon>
        <taxon>Mycobacteriales</taxon>
        <taxon>Mycobacteriaceae</taxon>
        <taxon>Mycobacterium</taxon>
    </lineage>
</organism>
<gene>
    <name evidence="4" type="primary">pcaB</name>
    <name evidence="4" type="ORF">MB901379_03597</name>
</gene>
<dbReference type="InterPro" id="IPR008948">
    <property type="entry name" value="L-Aspartase-like"/>
</dbReference>
<feature type="domain" description="Adenylosuccinate lyase C-terminal" evidence="3">
    <location>
        <begin position="362"/>
        <end position="439"/>
    </location>
</feature>
<dbReference type="PANTHER" id="PTHR43172:SF2">
    <property type="entry name" value="ADENYLOSUCCINATE LYASE C-TERMINAL DOMAIN-CONTAINING PROTEIN"/>
    <property type="match status" value="1"/>
</dbReference>
<dbReference type="SUPFAM" id="SSF48557">
    <property type="entry name" value="L-aspartase-like"/>
    <property type="match status" value="1"/>
</dbReference>
<keyword evidence="5" id="KW-1185">Reference proteome</keyword>
<evidence type="ECO:0000313" key="5">
    <source>
        <dbReference type="Proteomes" id="UP000269998"/>
    </source>
</evidence>
<reference evidence="5" key="1">
    <citation type="submission" date="2018-02" db="EMBL/GenBank/DDBJ databases">
        <authorList>
            <person name="Seth-Smith MB H."/>
            <person name="Seth-Smith H."/>
        </authorList>
    </citation>
    <scope>NUCLEOTIDE SEQUENCE [LARGE SCALE GENOMIC DNA]</scope>
</reference>
<dbReference type="InterPro" id="IPR022761">
    <property type="entry name" value="Fumarate_lyase_N"/>
</dbReference>
<dbReference type="EMBL" id="LR130759">
    <property type="protein sequence ID" value="VDM90004.1"/>
    <property type="molecule type" value="Genomic_DNA"/>
</dbReference>
<name>A0A3S4FSW8_9MYCO</name>
<dbReference type="AlphaFoldDB" id="A0A3S4FSW8"/>